<feature type="region of interest" description="Disordered" evidence="13">
    <location>
        <begin position="1030"/>
        <end position="1131"/>
    </location>
</feature>
<feature type="region of interest" description="Disordered" evidence="13">
    <location>
        <begin position="509"/>
        <end position="558"/>
    </location>
</feature>
<protein>
    <recommendedName>
        <fullName evidence="3">RING-type E3 ubiquitin transferase</fullName>
        <ecNumber evidence="3">2.3.2.27</ecNumber>
    </recommendedName>
</protein>
<comment type="caution">
    <text evidence="17">The sequence shown here is derived from an EMBL/GenBank/DDBJ whole genome shotgun (WGS) entry which is preliminary data.</text>
</comment>
<keyword evidence="4" id="KW-0808">Transferase</keyword>
<feature type="compositionally biased region" description="Low complexity" evidence="13">
    <location>
        <begin position="358"/>
        <end position="372"/>
    </location>
</feature>
<feature type="compositionally biased region" description="Low complexity" evidence="13">
    <location>
        <begin position="1091"/>
        <end position="1114"/>
    </location>
</feature>
<evidence type="ECO:0000256" key="6">
    <source>
        <dbReference type="ARBA" id="ARBA00022723"/>
    </source>
</evidence>
<evidence type="ECO:0000256" key="2">
    <source>
        <dbReference type="ARBA" id="ARBA00004141"/>
    </source>
</evidence>
<feature type="compositionally biased region" description="Acidic residues" evidence="13">
    <location>
        <begin position="509"/>
        <end position="521"/>
    </location>
</feature>
<dbReference type="GO" id="GO:0006511">
    <property type="term" value="P:ubiquitin-dependent protein catabolic process"/>
    <property type="evidence" value="ECO:0007669"/>
    <property type="project" value="TreeGrafter"/>
</dbReference>
<keyword evidence="6" id="KW-0479">Metal-binding</keyword>
<dbReference type="OrthoDB" id="8062037at2759"/>
<accession>A0A9P7Y0Z5</accession>
<evidence type="ECO:0000256" key="14">
    <source>
        <dbReference type="SAM" id="Phobius"/>
    </source>
</evidence>
<keyword evidence="18" id="KW-1185">Reference proteome</keyword>
<evidence type="ECO:0000313" key="17">
    <source>
        <dbReference type="EMBL" id="KAG9070278.1"/>
    </source>
</evidence>
<comment type="catalytic activity">
    <reaction evidence="1">
        <text>S-ubiquitinyl-[E2 ubiquitin-conjugating enzyme]-L-cysteine + [acceptor protein]-L-lysine = [E2 ubiquitin-conjugating enzyme]-L-cysteine + N(6)-ubiquitinyl-[acceptor protein]-L-lysine.</text>
        <dbReference type="EC" id="2.3.2.27"/>
    </reaction>
</comment>
<evidence type="ECO:0000256" key="1">
    <source>
        <dbReference type="ARBA" id="ARBA00000900"/>
    </source>
</evidence>
<comment type="subcellular location">
    <subcellularLocation>
        <location evidence="2">Membrane</location>
        <topology evidence="2">Multi-pass membrane protein</topology>
    </subcellularLocation>
</comment>
<evidence type="ECO:0000259" key="16">
    <source>
        <dbReference type="PROSITE" id="PS50089"/>
    </source>
</evidence>
<dbReference type="SUPFAM" id="SSF57850">
    <property type="entry name" value="RING/U-box"/>
    <property type="match status" value="1"/>
</dbReference>
<feature type="compositionally biased region" description="Basic and acidic residues" evidence="13">
    <location>
        <begin position="974"/>
        <end position="986"/>
    </location>
</feature>
<dbReference type="GO" id="GO:0016020">
    <property type="term" value="C:membrane"/>
    <property type="evidence" value="ECO:0007669"/>
    <property type="project" value="UniProtKB-SubCell"/>
</dbReference>
<evidence type="ECO:0000256" key="15">
    <source>
        <dbReference type="SAM" id="SignalP"/>
    </source>
</evidence>
<feature type="compositionally biased region" description="Basic and acidic residues" evidence="13">
    <location>
        <begin position="534"/>
        <end position="547"/>
    </location>
</feature>
<keyword evidence="7 12" id="KW-0863">Zinc-finger</keyword>
<evidence type="ECO:0000256" key="7">
    <source>
        <dbReference type="ARBA" id="ARBA00022771"/>
    </source>
</evidence>
<dbReference type="EC" id="2.3.2.27" evidence="3"/>
<organism evidence="17 18">
    <name type="scientific">Linnemannia hyalina</name>
    <dbReference type="NCBI Taxonomy" id="64524"/>
    <lineage>
        <taxon>Eukaryota</taxon>
        <taxon>Fungi</taxon>
        <taxon>Fungi incertae sedis</taxon>
        <taxon>Mucoromycota</taxon>
        <taxon>Mortierellomycotina</taxon>
        <taxon>Mortierellomycetes</taxon>
        <taxon>Mortierellales</taxon>
        <taxon>Mortierellaceae</taxon>
        <taxon>Linnemannia</taxon>
    </lineage>
</organism>
<feature type="region of interest" description="Disordered" evidence="13">
    <location>
        <begin position="95"/>
        <end position="122"/>
    </location>
</feature>
<dbReference type="GO" id="GO:0016567">
    <property type="term" value="P:protein ubiquitination"/>
    <property type="evidence" value="ECO:0007669"/>
    <property type="project" value="TreeGrafter"/>
</dbReference>
<evidence type="ECO:0000256" key="5">
    <source>
        <dbReference type="ARBA" id="ARBA00022692"/>
    </source>
</evidence>
<dbReference type="InterPro" id="IPR001841">
    <property type="entry name" value="Znf_RING"/>
</dbReference>
<keyword evidence="8" id="KW-0833">Ubl conjugation pathway</keyword>
<dbReference type="PROSITE" id="PS50089">
    <property type="entry name" value="ZF_RING_2"/>
    <property type="match status" value="1"/>
</dbReference>
<feature type="transmembrane region" description="Helical" evidence="14">
    <location>
        <begin position="1211"/>
        <end position="1233"/>
    </location>
</feature>
<dbReference type="GO" id="GO:0008270">
    <property type="term" value="F:zinc ion binding"/>
    <property type="evidence" value="ECO:0007669"/>
    <property type="project" value="UniProtKB-KW"/>
</dbReference>
<evidence type="ECO:0000256" key="11">
    <source>
        <dbReference type="ARBA" id="ARBA00023136"/>
    </source>
</evidence>
<dbReference type="Proteomes" id="UP000707451">
    <property type="component" value="Unassembled WGS sequence"/>
</dbReference>
<dbReference type="Pfam" id="PF13639">
    <property type="entry name" value="zf-RING_2"/>
    <property type="match status" value="1"/>
</dbReference>
<gene>
    <name evidence="17" type="ORF">KI688_009615</name>
</gene>
<dbReference type="Gene3D" id="3.30.40.10">
    <property type="entry name" value="Zinc/RING finger domain, C3HC4 (zinc finger)"/>
    <property type="match status" value="1"/>
</dbReference>
<dbReference type="SMART" id="SM00184">
    <property type="entry name" value="RING"/>
    <property type="match status" value="1"/>
</dbReference>
<name>A0A9P7Y0Z5_9FUNG</name>
<evidence type="ECO:0000256" key="13">
    <source>
        <dbReference type="SAM" id="MobiDB-lite"/>
    </source>
</evidence>
<feature type="region of interest" description="Disordered" evidence="13">
    <location>
        <begin position="835"/>
        <end position="924"/>
    </location>
</feature>
<reference evidence="17" key="1">
    <citation type="submission" date="2021-06" db="EMBL/GenBank/DDBJ databases">
        <title>Genome Sequence of Mortierella hyaline Strain SCG-10, a Cold-Adapted, Nitrate-Reducing Fungus Isolated from Soil in Minnesota, USA.</title>
        <authorList>
            <person name="Aldossari N."/>
        </authorList>
    </citation>
    <scope>NUCLEOTIDE SEQUENCE</scope>
    <source>
        <strain evidence="17">SCG-10</strain>
    </source>
</reference>
<evidence type="ECO:0000256" key="10">
    <source>
        <dbReference type="ARBA" id="ARBA00022989"/>
    </source>
</evidence>
<sequence>MRSFTAEVACYLLTCLVVILCKTSLVVDAHPIHLSNTQSSHTQQQQRRQLAINAALTSAGPALPSPTSTATTTIIQKPLIQIIAPNVTLFAALDIPPTSPQPSSPSAPSSPAGGEIDPGSSSTPLLLPTASLTLEPSQIYHVNDTLIFGAGGSEPLTGVLIEWTIGCDLSTKFPIYPPTDKPWIAFISSSLLYNNTKSHTNNDDDDYSDDEDVCDVTTLIAIVQAISEEVTGVIMYQDSKSKVTYEELRQQTEVAIRDLAGLSAGMDQERRGVMVASPLTSGVVTKRASPAQAGGVTKEQLSAVIKRQRARKDFNKNQTTSTAKLATLGESPYILDVQPPTDPTPTDDSGINSEGPQPSSETFPSAPTPTPAAAAGVPSIGVLAMGDAALIKILQDSTKITGESVIAQLTFANNAIGPHQLPSNPISPPTPTAGAERPAADRSLGLFFWIILGSVVLIVGVWVGFGVVEARSLARRRQQIALDSVKRRTVDQKVLDTYKIRVFKEDDITYSDDDDDNDNDEGDKGGMSSNTQPRQKEEQYQDLEKGGEGPNAAPKDTVYDDKDLYRGAEQQQAKAQRVYARADLAALRLVATDRGSYAGSTINSPALGRRSGSFDETVYGGLDSARFRRGSMPGFFFWERRPSLNATLALNRDERCRSWAESGADMFDYGGESESEYGYDQEQGYKSHAQQGWADLQAETIKGLDAVKCKEVKAATIVVPAAGVIAETGKVEMLEVVAPALRRGSVPSLNVTPAATPSRDTFANTALPTFPAASARRGSGATLLAQQPALKHKSRFILPRKIDTDKLPTVSVVHSGEVTSPTTYGCGNGEGSINSAGPSTAGFLPPAGWGGERRRSSQATVAVPDNGRGVAQPNWIGPRGQRLRRSSLQVQRMGSPPLASASESEDDLGSEGESGQSDLDDGRGVGTVARAKTAAVSQGLRRTSQQVHRISFEKLSSITPPPLMEVPLSSKTASGKDRSRKHEEIISSISDHKTRFSLIGIDLSDIYSPTTGEFSRLSLDADRFMLPHIDTKHNRSRSARQKASESDREQQVEQLQDSDSSSFGSRRSSRSQRSSADSASSGHKRHGKELTNNTMATSISASTTDTSTSTSTTSTGGGPTRRSKGAATSGKQRKRRYDPCAICIEEYEVGDKLRELPCKHFFHSHCIDPYFKDYHGICPVCKRDYSEAGNMSPNARRQASRASLRVEQTSGFASFLAPLAMFATGASGVHYWYAAEASMHMI</sequence>
<feature type="compositionally biased region" description="Low complexity" evidence="13">
    <location>
        <begin position="1057"/>
        <end position="1081"/>
    </location>
</feature>
<feature type="chain" id="PRO_5040226025" description="RING-type E3 ubiquitin transferase" evidence="15">
    <location>
        <begin position="30"/>
        <end position="1242"/>
    </location>
</feature>
<keyword evidence="10 14" id="KW-1133">Transmembrane helix</keyword>
<feature type="compositionally biased region" description="Basic and acidic residues" evidence="13">
    <location>
        <begin position="1042"/>
        <end position="1051"/>
    </location>
</feature>
<dbReference type="PANTHER" id="PTHR45977">
    <property type="entry name" value="TARGET OF ERK KINASE MPK-1"/>
    <property type="match status" value="1"/>
</dbReference>
<evidence type="ECO:0000256" key="12">
    <source>
        <dbReference type="PROSITE-ProRule" id="PRU00175"/>
    </source>
</evidence>
<feature type="domain" description="RING-type" evidence="16">
    <location>
        <begin position="1140"/>
        <end position="1182"/>
    </location>
</feature>
<evidence type="ECO:0000313" key="18">
    <source>
        <dbReference type="Proteomes" id="UP000707451"/>
    </source>
</evidence>
<feature type="transmembrane region" description="Helical" evidence="14">
    <location>
        <begin position="446"/>
        <end position="468"/>
    </location>
</feature>
<dbReference type="EMBL" id="JAHRHY010000004">
    <property type="protein sequence ID" value="KAG9070278.1"/>
    <property type="molecule type" value="Genomic_DNA"/>
</dbReference>
<dbReference type="GO" id="GO:0061630">
    <property type="term" value="F:ubiquitin protein ligase activity"/>
    <property type="evidence" value="ECO:0007669"/>
    <property type="project" value="UniProtKB-EC"/>
</dbReference>
<keyword evidence="15" id="KW-0732">Signal</keyword>
<evidence type="ECO:0000256" key="9">
    <source>
        <dbReference type="ARBA" id="ARBA00022833"/>
    </source>
</evidence>
<proteinExistence type="predicted"/>
<keyword evidence="9" id="KW-0862">Zinc</keyword>
<dbReference type="PANTHER" id="PTHR45977:SF4">
    <property type="entry name" value="RING-TYPE DOMAIN-CONTAINING PROTEIN"/>
    <property type="match status" value="1"/>
</dbReference>
<keyword evidence="5 14" id="KW-0812">Transmembrane</keyword>
<feature type="signal peptide" evidence="15">
    <location>
        <begin position="1"/>
        <end position="29"/>
    </location>
</feature>
<evidence type="ECO:0000256" key="4">
    <source>
        <dbReference type="ARBA" id="ARBA00022679"/>
    </source>
</evidence>
<evidence type="ECO:0000256" key="3">
    <source>
        <dbReference type="ARBA" id="ARBA00012483"/>
    </source>
</evidence>
<dbReference type="CDD" id="cd16454">
    <property type="entry name" value="RING-H2_PA-TM-RING"/>
    <property type="match status" value="1"/>
</dbReference>
<feature type="region of interest" description="Disordered" evidence="13">
    <location>
        <begin position="963"/>
        <end position="986"/>
    </location>
</feature>
<dbReference type="AlphaFoldDB" id="A0A9P7Y0Z5"/>
<keyword evidence="11 14" id="KW-0472">Membrane</keyword>
<dbReference type="InterPro" id="IPR013083">
    <property type="entry name" value="Znf_RING/FYVE/PHD"/>
</dbReference>
<feature type="region of interest" description="Disordered" evidence="13">
    <location>
        <begin position="307"/>
        <end position="372"/>
    </location>
</feature>
<evidence type="ECO:0000256" key="8">
    <source>
        <dbReference type="ARBA" id="ARBA00022786"/>
    </source>
</evidence>